<comment type="caution">
    <text evidence="1">The sequence shown here is derived from an EMBL/GenBank/DDBJ whole genome shotgun (WGS) entry which is preliminary data.</text>
</comment>
<dbReference type="SUPFAM" id="SSF51679">
    <property type="entry name" value="Bacterial luciferase-like"/>
    <property type="match status" value="1"/>
</dbReference>
<dbReference type="InterPro" id="IPR036661">
    <property type="entry name" value="Luciferase-like_sf"/>
</dbReference>
<protein>
    <recommendedName>
        <fullName evidence="3">Luciferase-like domain-containing protein</fullName>
    </recommendedName>
</protein>
<reference evidence="1 2" key="1">
    <citation type="submission" date="2024-10" db="EMBL/GenBank/DDBJ databases">
        <title>The Natural Products Discovery Center: Release of the First 8490 Sequenced Strains for Exploring Actinobacteria Biosynthetic Diversity.</title>
        <authorList>
            <person name="Kalkreuter E."/>
            <person name="Kautsar S.A."/>
            <person name="Yang D."/>
            <person name="Bader C.D."/>
            <person name="Teijaro C.N."/>
            <person name="Fluegel L."/>
            <person name="Davis C.M."/>
            <person name="Simpson J.R."/>
            <person name="Lauterbach L."/>
            <person name="Steele A.D."/>
            <person name="Gui C."/>
            <person name="Meng S."/>
            <person name="Li G."/>
            <person name="Viehrig K."/>
            <person name="Ye F."/>
            <person name="Su P."/>
            <person name="Kiefer A.F."/>
            <person name="Nichols A."/>
            <person name="Cepeda A.J."/>
            <person name="Yan W."/>
            <person name="Fan B."/>
            <person name="Jiang Y."/>
            <person name="Adhikari A."/>
            <person name="Zheng C.-J."/>
            <person name="Schuster L."/>
            <person name="Cowan T.M."/>
            <person name="Smanski M.J."/>
            <person name="Chevrette M.G."/>
            <person name="De Carvalho L.P.S."/>
            <person name="Shen B."/>
        </authorList>
    </citation>
    <scope>NUCLEOTIDE SEQUENCE [LARGE SCALE GENOMIC DNA]</scope>
    <source>
        <strain evidence="1 2">NPDC051599</strain>
    </source>
</reference>
<sequence length="97" mass="10477">MMAEGLAELGRPAPSRTDRAAAIEPGGRVFVCSPDEITDRILHLHGLLGHTREILQMDIGGMPQRDFLRGIELLGTKVLPQIRAATEPPAEEPSNVA</sequence>
<dbReference type="RefSeq" id="WP_398656522.1">
    <property type="nucleotide sequence ID" value="NZ_JBITDC010000004.1"/>
</dbReference>
<evidence type="ECO:0008006" key="3">
    <source>
        <dbReference type="Google" id="ProtNLM"/>
    </source>
</evidence>
<dbReference type="Proteomes" id="UP001612415">
    <property type="component" value="Unassembled WGS sequence"/>
</dbReference>
<gene>
    <name evidence="1" type="ORF">ACIA8P_13840</name>
</gene>
<evidence type="ECO:0000313" key="1">
    <source>
        <dbReference type="EMBL" id="MFI5675740.1"/>
    </source>
</evidence>
<evidence type="ECO:0000313" key="2">
    <source>
        <dbReference type="Proteomes" id="UP001612415"/>
    </source>
</evidence>
<proteinExistence type="predicted"/>
<dbReference type="EMBL" id="JBITDC010000004">
    <property type="protein sequence ID" value="MFI5675740.1"/>
    <property type="molecule type" value="Genomic_DNA"/>
</dbReference>
<accession>A0ABW7Y068</accession>
<name>A0ABW7Y068_STRCE</name>
<dbReference type="Gene3D" id="3.20.20.30">
    <property type="entry name" value="Luciferase-like domain"/>
    <property type="match status" value="1"/>
</dbReference>
<keyword evidence="2" id="KW-1185">Reference proteome</keyword>
<organism evidence="1 2">
    <name type="scientific">Streptomyces cellulosae</name>
    <dbReference type="NCBI Taxonomy" id="1968"/>
    <lineage>
        <taxon>Bacteria</taxon>
        <taxon>Bacillati</taxon>
        <taxon>Actinomycetota</taxon>
        <taxon>Actinomycetes</taxon>
        <taxon>Kitasatosporales</taxon>
        <taxon>Streptomycetaceae</taxon>
        <taxon>Streptomyces</taxon>
    </lineage>
</organism>